<feature type="transmembrane region" description="Helical" evidence="3">
    <location>
        <begin position="121"/>
        <end position="138"/>
    </location>
</feature>
<feature type="transmembrane region" description="Helical" evidence="3">
    <location>
        <begin position="14"/>
        <end position="36"/>
    </location>
</feature>
<keyword evidence="3" id="KW-0812">Transmembrane</keyword>
<dbReference type="Gene3D" id="3.30.70.270">
    <property type="match status" value="1"/>
</dbReference>
<dbReference type="PROSITE" id="PS50887">
    <property type="entry name" value="GGDEF"/>
    <property type="match status" value="1"/>
</dbReference>
<dbReference type="InterPro" id="IPR050469">
    <property type="entry name" value="Diguanylate_Cyclase"/>
</dbReference>
<gene>
    <name evidence="5" type="ORF">HBH25_13910</name>
</gene>
<dbReference type="SMART" id="SM00267">
    <property type="entry name" value="GGDEF"/>
    <property type="match status" value="1"/>
</dbReference>
<evidence type="ECO:0000313" key="5">
    <source>
        <dbReference type="EMBL" id="NJP01943.1"/>
    </source>
</evidence>
<dbReference type="RefSeq" id="WP_168084528.1">
    <property type="nucleotide sequence ID" value="NZ_JAAVJI010000007.1"/>
</dbReference>
<dbReference type="InterPro" id="IPR043128">
    <property type="entry name" value="Rev_trsase/Diguanyl_cyclase"/>
</dbReference>
<sequence>MTEHNLQALFIKRFLLGASSYLMMLALIAVAFWGGYYDGTLHSVAVGGALVLLSQAGLAALFVTRLNRRFTDPSLTELQIWMGTLWQTWLLYHLDNARGPFMMVYIVPLMFGLFHLPRAVFLRCAGLVCGSFAGLVGYEALTGRVQDPGLVAIQGAVLFIVLFWLCLYSNYVQAYRQRTRQRRFALKAHQETLRGMMRQLEELASTDELTGLFNRRHFLRLATRELQALQPGHSHGLALIDLDHFKRINDVHGHAAGDAVLQSFAQVANASLREGDVLARYGGEEFVLLMLDTDADRLAMCCERLRLAFAASRPAEGQPASVSLCAGMTLLEEGDALDDALQRADKALYQAKREGRNRCVAAWEPADA</sequence>
<dbReference type="InterPro" id="IPR000160">
    <property type="entry name" value="GGDEF_dom"/>
</dbReference>
<comment type="caution">
    <text evidence="5">The sequence shown here is derived from an EMBL/GenBank/DDBJ whole genome shotgun (WGS) entry which is preliminary data.</text>
</comment>
<dbReference type="PANTHER" id="PTHR45138:SF9">
    <property type="entry name" value="DIGUANYLATE CYCLASE DGCM-RELATED"/>
    <property type="match status" value="1"/>
</dbReference>
<dbReference type="Pfam" id="PF00990">
    <property type="entry name" value="GGDEF"/>
    <property type="match status" value="1"/>
</dbReference>
<evidence type="ECO:0000259" key="4">
    <source>
        <dbReference type="PROSITE" id="PS50887"/>
    </source>
</evidence>
<organism evidence="5 6">
    <name type="scientific">Pseudomonas quercus</name>
    <dbReference type="NCBI Taxonomy" id="2722792"/>
    <lineage>
        <taxon>Bacteria</taxon>
        <taxon>Pseudomonadati</taxon>
        <taxon>Pseudomonadota</taxon>
        <taxon>Gammaproteobacteria</taxon>
        <taxon>Pseudomonadales</taxon>
        <taxon>Pseudomonadaceae</taxon>
        <taxon>Pseudomonas</taxon>
    </lineage>
</organism>
<name>A0ABX0YJ12_9PSED</name>
<dbReference type="EC" id="2.7.7.65" evidence="1"/>
<dbReference type="SUPFAM" id="SSF55073">
    <property type="entry name" value="Nucleotide cyclase"/>
    <property type="match status" value="1"/>
</dbReference>
<dbReference type="PANTHER" id="PTHR45138">
    <property type="entry name" value="REGULATORY COMPONENTS OF SENSORY TRANSDUCTION SYSTEM"/>
    <property type="match status" value="1"/>
</dbReference>
<feature type="transmembrane region" description="Helical" evidence="3">
    <location>
        <begin position="42"/>
        <end position="63"/>
    </location>
</feature>
<evidence type="ECO:0000256" key="3">
    <source>
        <dbReference type="SAM" id="Phobius"/>
    </source>
</evidence>
<dbReference type="NCBIfam" id="TIGR00254">
    <property type="entry name" value="GGDEF"/>
    <property type="match status" value="1"/>
</dbReference>
<keyword evidence="3" id="KW-1133">Transmembrane helix</keyword>
<evidence type="ECO:0000313" key="6">
    <source>
        <dbReference type="Proteomes" id="UP000746535"/>
    </source>
</evidence>
<feature type="transmembrane region" description="Helical" evidence="3">
    <location>
        <begin position="150"/>
        <end position="172"/>
    </location>
</feature>
<evidence type="ECO:0000256" key="1">
    <source>
        <dbReference type="ARBA" id="ARBA00012528"/>
    </source>
</evidence>
<proteinExistence type="predicted"/>
<reference evidence="5 6" key="1">
    <citation type="submission" date="2020-03" db="EMBL/GenBank/DDBJ databases">
        <authorList>
            <person name="Wang L."/>
            <person name="He N."/>
            <person name="Li Y."/>
            <person name="Fang Y."/>
            <person name="Zhang F."/>
        </authorList>
    </citation>
    <scope>NUCLEOTIDE SEQUENCE [LARGE SCALE GENOMIC DNA]</scope>
    <source>
        <strain evidence="6">hsmgli-8</strain>
    </source>
</reference>
<dbReference type="EMBL" id="JAAVJI010000007">
    <property type="protein sequence ID" value="NJP01943.1"/>
    <property type="molecule type" value="Genomic_DNA"/>
</dbReference>
<protein>
    <recommendedName>
        <fullName evidence="1">diguanylate cyclase</fullName>
        <ecNumber evidence="1">2.7.7.65</ecNumber>
    </recommendedName>
</protein>
<dbReference type="InterPro" id="IPR029787">
    <property type="entry name" value="Nucleotide_cyclase"/>
</dbReference>
<evidence type="ECO:0000256" key="2">
    <source>
        <dbReference type="ARBA" id="ARBA00034247"/>
    </source>
</evidence>
<keyword evidence="6" id="KW-1185">Reference proteome</keyword>
<accession>A0ABX0YJ12</accession>
<feature type="transmembrane region" description="Helical" evidence="3">
    <location>
        <begin position="98"/>
        <end position="114"/>
    </location>
</feature>
<dbReference type="Proteomes" id="UP000746535">
    <property type="component" value="Unassembled WGS sequence"/>
</dbReference>
<comment type="catalytic activity">
    <reaction evidence="2">
        <text>2 GTP = 3',3'-c-di-GMP + 2 diphosphate</text>
        <dbReference type="Rhea" id="RHEA:24898"/>
        <dbReference type="ChEBI" id="CHEBI:33019"/>
        <dbReference type="ChEBI" id="CHEBI:37565"/>
        <dbReference type="ChEBI" id="CHEBI:58805"/>
        <dbReference type="EC" id="2.7.7.65"/>
    </reaction>
</comment>
<feature type="domain" description="GGDEF" evidence="4">
    <location>
        <begin position="233"/>
        <end position="365"/>
    </location>
</feature>
<dbReference type="CDD" id="cd01949">
    <property type="entry name" value="GGDEF"/>
    <property type="match status" value="1"/>
</dbReference>
<keyword evidence="3" id="KW-0472">Membrane</keyword>